<dbReference type="PROSITE" id="PS50800">
    <property type="entry name" value="SAP"/>
    <property type="match status" value="1"/>
</dbReference>
<dbReference type="GO" id="GO:0005524">
    <property type="term" value="F:ATP binding"/>
    <property type="evidence" value="ECO:0007669"/>
    <property type="project" value="UniProtKB-KW"/>
</dbReference>
<feature type="domain" description="SAP" evidence="6">
    <location>
        <begin position="22"/>
        <end position="56"/>
    </location>
</feature>
<evidence type="ECO:0000259" key="5">
    <source>
        <dbReference type="PROSITE" id="PS50011"/>
    </source>
</evidence>
<sequence length="394" mass="45456">MIFETLNRHVDSSLEMIDRDSLDKLMLADIIEYCQERGLKTEGAKADLIEDLISWVTIVRLNHTHQKLIPSEQKENIRLIPAPSTPRLYTALELLPDSSSTLPPQQRLELNSRDLSMLFLDDKNPDFDIPYHALVVGKKLGSGGFKDCYTGMYKGVGRKTHAACLSLNLIKFTTIQEPVAIGELRLTHFNQVDLDEIKHEINVLKQLRHENVIRFIGVCTHPQHLCIITELCAKGDLFDVIRCYKKPNFSQLVMYMYDIALGVSYLHTRSQNSPESKHIDAHTLWNTKLVQWHRSTPEYWSSNPSYTEKVDIYACGLIFWEILSWGEYGYPFQDLTEHALYVAVKDHRTRPPLGKLSQIYPHQLLLLIMEMWDSDPTMRPSMNQVVDILSNYLT</sequence>
<dbReference type="InterPro" id="IPR051681">
    <property type="entry name" value="Ser/Thr_Kinases-Pseudokinases"/>
</dbReference>
<dbReference type="Gene3D" id="1.10.510.10">
    <property type="entry name" value="Transferase(Phosphotransferase) domain 1"/>
    <property type="match status" value="2"/>
</dbReference>
<dbReference type="OrthoDB" id="4062651at2759"/>
<name>A0A0C9M5I6_9FUNG</name>
<keyword evidence="8" id="KW-1185">Reference proteome</keyword>
<keyword evidence="3 7" id="KW-0418">Kinase</keyword>
<evidence type="ECO:0000256" key="2">
    <source>
        <dbReference type="ARBA" id="ARBA00022741"/>
    </source>
</evidence>
<keyword evidence="2" id="KW-0547">Nucleotide-binding</keyword>
<dbReference type="InterPro" id="IPR011009">
    <property type="entry name" value="Kinase-like_dom_sf"/>
</dbReference>
<protein>
    <submittedName>
        <fullName evidence="7">Kinase-like protein</fullName>
    </submittedName>
</protein>
<organism evidence="7">
    <name type="scientific">Mucor ambiguus</name>
    <dbReference type="NCBI Taxonomy" id="91626"/>
    <lineage>
        <taxon>Eukaryota</taxon>
        <taxon>Fungi</taxon>
        <taxon>Fungi incertae sedis</taxon>
        <taxon>Mucoromycota</taxon>
        <taxon>Mucoromycotina</taxon>
        <taxon>Mucoromycetes</taxon>
        <taxon>Mucorales</taxon>
        <taxon>Mucorineae</taxon>
        <taxon>Mucoraceae</taxon>
        <taxon>Mucor</taxon>
    </lineage>
</organism>
<dbReference type="PROSITE" id="PS50011">
    <property type="entry name" value="PROTEIN_KINASE_DOM"/>
    <property type="match status" value="1"/>
</dbReference>
<dbReference type="Pfam" id="PF07714">
    <property type="entry name" value="PK_Tyr_Ser-Thr"/>
    <property type="match status" value="2"/>
</dbReference>
<evidence type="ECO:0000259" key="6">
    <source>
        <dbReference type="PROSITE" id="PS50800"/>
    </source>
</evidence>
<dbReference type="SUPFAM" id="SSF68906">
    <property type="entry name" value="SAP domain"/>
    <property type="match status" value="1"/>
</dbReference>
<dbReference type="PANTHER" id="PTHR44329">
    <property type="entry name" value="SERINE/THREONINE-PROTEIN KINASE TNNI3K-RELATED"/>
    <property type="match status" value="1"/>
</dbReference>
<evidence type="ECO:0000256" key="3">
    <source>
        <dbReference type="ARBA" id="ARBA00022777"/>
    </source>
</evidence>
<dbReference type="InterPro" id="IPR001245">
    <property type="entry name" value="Ser-Thr/Tyr_kinase_cat_dom"/>
</dbReference>
<dbReference type="Proteomes" id="UP000053815">
    <property type="component" value="Unassembled WGS sequence"/>
</dbReference>
<dbReference type="EMBL" id="DF836363">
    <property type="protein sequence ID" value="GAN04816.1"/>
    <property type="molecule type" value="Genomic_DNA"/>
</dbReference>
<dbReference type="InterPro" id="IPR000719">
    <property type="entry name" value="Prot_kinase_dom"/>
</dbReference>
<reference evidence="7" key="1">
    <citation type="submission" date="2014-09" db="EMBL/GenBank/DDBJ databases">
        <title>Draft genome sequence of an oleaginous Mucoromycotina fungus Mucor ambiguus NBRC6742.</title>
        <authorList>
            <person name="Takeda I."/>
            <person name="Yamane N."/>
            <person name="Morita T."/>
            <person name="Tamano K."/>
            <person name="Machida M."/>
            <person name="Baker S."/>
            <person name="Koike H."/>
        </authorList>
    </citation>
    <scope>NUCLEOTIDE SEQUENCE</scope>
    <source>
        <strain evidence="7">NBRC 6742</strain>
    </source>
</reference>
<dbReference type="InterPro" id="IPR036361">
    <property type="entry name" value="SAP_dom_sf"/>
</dbReference>
<evidence type="ECO:0000256" key="1">
    <source>
        <dbReference type="ARBA" id="ARBA00022679"/>
    </source>
</evidence>
<dbReference type="AlphaFoldDB" id="A0A0C9M5I6"/>
<dbReference type="InterPro" id="IPR003034">
    <property type="entry name" value="SAP_dom"/>
</dbReference>
<feature type="domain" description="Protein kinase" evidence="5">
    <location>
        <begin position="134"/>
        <end position="393"/>
    </location>
</feature>
<dbReference type="GO" id="GO:0004674">
    <property type="term" value="F:protein serine/threonine kinase activity"/>
    <property type="evidence" value="ECO:0007669"/>
    <property type="project" value="TreeGrafter"/>
</dbReference>
<gene>
    <name evidence="7" type="ORF">MAM1_0074d04281</name>
</gene>
<keyword evidence="1" id="KW-0808">Transferase</keyword>
<proteinExistence type="predicted"/>
<keyword evidence="4" id="KW-0067">ATP-binding</keyword>
<dbReference type="SUPFAM" id="SSF56112">
    <property type="entry name" value="Protein kinase-like (PK-like)"/>
    <property type="match status" value="1"/>
</dbReference>
<evidence type="ECO:0000256" key="4">
    <source>
        <dbReference type="ARBA" id="ARBA00022840"/>
    </source>
</evidence>
<evidence type="ECO:0000313" key="7">
    <source>
        <dbReference type="EMBL" id="GAN04816.1"/>
    </source>
</evidence>
<dbReference type="STRING" id="91626.A0A0C9M5I6"/>
<accession>A0A0C9M5I6</accession>
<evidence type="ECO:0000313" key="8">
    <source>
        <dbReference type="Proteomes" id="UP000053815"/>
    </source>
</evidence>
<dbReference type="PANTHER" id="PTHR44329:SF288">
    <property type="entry name" value="MITOGEN-ACTIVATED PROTEIN KINASE KINASE KINASE 20"/>
    <property type="match status" value="1"/>
</dbReference>